<dbReference type="PROSITE" id="PS00107">
    <property type="entry name" value="PROTEIN_KINASE_ATP"/>
    <property type="match status" value="1"/>
</dbReference>
<dbReference type="PROSITE" id="PS00108">
    <property type="entry name" value="PROTEIN_KINASE_ST"/>
    <property type="match status" value="1"/>
</dbReference>
<evidence type="ECO:0000256" key="1">
    <source>
        <dbReference type="ARBA" id="ARBA00012513"/>
    </source>
</evidence>
<keyword evidence="6 7" id="KW-0067">ATP-binding</keyword>
<evidence type="ECO:0000256" key="7">
    <source>
        <dbReference type="PROSITE-ProRule" id="PRU10141"/>
    </source>
</evidence>
<protein>
    <recommendedName>
        <fullName evidence="1">non-specific serine/threonine protein kinase</fullName>
        <ecNumber evidence="1">2.7.11.1</ecNumber>
    </recommendedName>
</protein>
<evidence type="ECO:0000313" key="11">
    <source>
        <dbReference type="Proteomes" id="UP001240150"/>
    </source>
</evidence>
<keyword evidence="11" id="KW-1185">Reference proteome</keyword>
<reference evidence="10 11" key="1">
    <citation type="submission" date="2023-06" db="EMBL/GenBank/DDBJ databases">
        <authorList>
            <person name="Yushchuk O."/>
            <person name="Binda E."/>
            <person name="Ruckert-Reed C."/>
            <person name="Fedorenko V."/>
            <person name="Kalinowski J."/>
            <person name="Marinelli F."/>
        </authorList>
    </citation>
    <scope>NUCLEOTIDE SEQUENCE [LARGE SCALE GENOMIC DNA]</scope>
    <source>
        <strain evidence="10 11">NRRL 3884</strain>
    </source>
</reference>
<accession>A0ABY8WEZ3</accession>
<gene>
    <name evidence="10" type="ORF">ACTOB_007767</name>
</gene>
<evidence type="ECO:0000256" key="3">
    <source>
        <dbReference type="ARBA" id="ARBA00022679"/>
    </source>
</evidence>
<dbReference type="CDD" id="cd14014">
    <property type="entry name" value="STKc_PknB_like"/>
    <property type="match status" value="1"/>
</dbReference>
<keyword evidence="4 7" id="KW-0547">Nucleotide-binding</keyword>
<organism evidence="10 11">
    <name type="scientific">Actinoplanes oblitus</name>
    <dbReference type="NCBI Taxonomy" id="3040509"/>
    <lineage>
        <taxon>Bacteria</taxon>
        <taxon>Bacillati</taxon>
        <taxon>Actinomycetota</taxon>
        <taxon>Actinomycetes</taxon>
        <taxon>Micromonosporales</taxon>
        <taxon>Micromonosporaceae</taxon>
        <taxon>Actinoplanes</taxon>
    </lineage>
</organism>
<dbReference type="SUPFAM" id="SSF56112">
    <property type="entry name" value="Protein kinase-like (PK-like)"/>
    <property type="match status" value="1"/>
</dbReference>
<dbReference type="SMART" id="SM00220">
    <property type="entry name" value="S_TKc"/>
    <property type="match status" value="1"/>
</dbReference>
<evidence type="ECO:0000256" key="8">
    <source>
        <dbReference type="SAM" id="MobiDB-lite"/>
    </source>
</evidence>
<proteinExistence type="predicted"/>
<evidence type="ECO:0000256" key="6">
    <source>
        <dbReference type="ARBA" id="ARBA00022840"/>
    </source>
</evidence>
<keyword evidence="3" id="KW-0808">Transferase</keyword>
<dbReference type="Gene3D" id="1.10.510.10">
    <property type="entry name" value="Transferase(Phosphotransferase) domain 1"/>
    <property type="match status" value="1"/>
</dbReference>
<evidence type="ECO:0000256" key="5">
    <source>
        <dbReference type="ARBA" id="ARBA00022777"/>
    </source>
</evidence>
<dbReference type="EC" id="2.7.11.1" evidence="1"/>
<feature type="domain" description="Protein kinase" evidence="9">
    <location>
        <begin position="11"/>
        <end position="261"/>
    </location>
</feature>
<dbReference type="GO" id="GO:0016301">
    <property type="term" value="F:kinase activity"/>
    <property type="evidence" value="ECO:0007669"/>
    <property type="project" value="UniProtKB-KW"/>
</dbReference>
<dbReference type="Gene3D" id="3.30.200.20">
    <property type="entry name" value="Phosphorylase Kinase, domain 1"/>
    <property type="match status" value="1"/>
</dbReference>
<dbReference type="Proteomes" id="UP001240150">
    <property type="component" value="Chromosome"/>
</dbReference>
<evidence type="ECO:0000256" key="2">
    <source>
        <dbReference type="ARBA" id="ARBA00022527"/>
    </source>
</evidence>
<dbReference type="InterPro" id="IPR000719">
    <property type="entry name" value="Prot_kinase_dom"/>
</dbReference>
<feature type="region of interest" description="Disordered" evidence="8">
    <location>
        <begin position="325"/>
        <end position="372"/>
    </location>
</feature>
<dbReference type="PROSITE" id="PS50011">
    <property type="entry name" value="PROTEIN_KINASE_DOM"/>
    <property type="match status" value="1"/>
</dbReference>
<dbReference type="EMBL" id="CP126980">
    <property type="protein sequence ID" value="WIM95643.1"/>
    <property type="molecule type" value="Genomic_DNA"/>
</dbReference>
<dbReference type="InterPro" id="IPR017441">
    <property type="entry name" value="Protein_kinase_ATP_BS"/>
</dbReference>
<dbReference type="InterPro" id="IPR011009">
    <property type="entry name" value="Kinase-like_dom_sf"/>
</dbReference>
<dbReference type="RefSeq" id="WP_284916958.1">
    <property type="nucleotide sequence ID" value="NZ_CP126980.1"/>
</dbReference>
<dbReference type="PANTHER" id="PTHR43289:SF6">
    <property type="entry name" value="SERINE_THREONINE-PROTEIN KINASE NEKL-3"/>
    <property type="match status" value="1"/>
</dbReference>
<dbReference type="Pfam" id="PF00069">
    <property type="entry name" value="Pkinase"/>
    <property type="match status" value="1"/>
</dbReference>
<evidence type="ECO:0000313" key="10">
    <source>
        <dbReference type="EMBL" id="WIM95643.1"/>
    </source>
</evidence>
<evidence type="ECO:0000259" key="9">
    <source>
        <dbReference type="PROSITE" id="PS50011"/>
    </source>
</evidence>
<keyword evidence="5 10" id="KW-0418">Kinase</keyword>
<dbReference type="InterPro" id="IPR008271">
    <property type="entry name" value="Ser/Thr_kinase_AS"/>
</dbReference>
<dbReference type="PANTHER" id="PTHR43289">
    <property type="entry name" value="MITOGEN-ACTIVATED PROTEIN KINASE KINASE KINASE 20-RELATED"/>
    <property type="match status" value="1"/>
</dbReference>
<name>A0ABY8WEZ3_9ACTN</name>
<feature type="binding site" evidence="7">
    <location>
        <position position="40"/>
    </location>
    <ligand>
        <name>ATP</name>
        <dbReference type="ChEBI" id="CHEBI:30616"/>
    </ligand>
</feature>
<feature type="compositionally biased region" description="Low complexity" evidence="8">
    <location>
        <begin position="346"/>
        <end position="361"/>
    </location>
</feature>
<sequence>MDVGSKLGGRYRLLDELGRGGMAVVWRAADEVLNRPVAVKVLAGRYADDERFRSRILHEARAAAILSHPNIAQIYDFGESDEIPYVVMELINGPTLQQLLSDAPIPPRRVFRICGEVAAALAAAHQDGLVHRDIKLANIMVTPAGAKVVDFGIAAAAGPAEPEEGLLGTPAYLAPERLTGGAIEPASDVYALGVLLYRLLADESPWTVETTTQMLSAHMYVEPMPLPELPGVPEAVADLVDRCLAKEPADRPDAAEVSAVLADAVEASVIREPVPPPPAPTRFDEATEAITPARVPAAPPDRRRLVLGCVLAALVLAAGGWWLTRSGEPRSTTVDAVPPVSRDSAEPSGSAHPSPGGSPAPTGTRISQRPAAVVSPVGPAVASVPSPALSSVPVPSPSGVSAAPSGSAPGAVGTWLESKGGMVRAVCEAGNARLLDWQPAEGFEVERADPGPGLTASVVFAGELSRYRMSVTCFAGKPSAVVLPL</sequence>
<keyword evidence="2" id="KW-0723">Serine/threonine-protein kinase</keyword>
<feature type="region of interest" description="Disordered" evidence="8">
    <location>
        <begin position="385"/>
        <end position="410"/>
    </location>
</feature>
<evidence type="ECO:0000256" key="4">
    <source>
        <dbReference type="ARBA" id="ARBA00022741"/>
    </source>
</evidence>